<evidence type="ECO:0000313" key="1">
    <source>
        <dbReference type="EMBL" id="CAG9334777.1"/>
    </source>
</evidence>
<gene>
    <name evidence="1" type="ORF">BSTOLATCC_MIC62362</name>
</gene>
<organism evidence="1 2">
    <name type="scientific">Blepharisma stoltei</name>
    <dbReference type="NCBI Taxonomy" id="1481888"/>
    <lineage>
        <taxon>Eukaryota</taxon>
        <taxon>Sar</taxon>
        <taxon>Alveolata</taxon>
        <taxon>Ciliophora</taxon>
        <taxon>Postciliodesmatophora</taxon>
        <taxon>Heterotrichea</taxon>
        <taxon>Heterotrichida</taxon>
        <taxon>Blepharismidae</taxon>
        <taxon>Blepharisma</taxon>
    </lineage>
</organism>
<protein>
    <submittedName>
        <fullName evidence="1">Uncharacterized protein</fullName>
    </submittedName>
</protein>
<comment type="caution">
    <text evidence="1">The sequence shown here is derived from an EMBL/GenBank/DDBJ whole genome shotgun (WGS) entry which is preliminary data.</text>
</comment>
<name>A0AAU9K4P7_9CILI</name>
<dbReference type="Proteomes" id="UP001162131">
    <property type="component" value="Unassembled WGS sequence"/>
</dbReference>
<dbReference type="EMBL" id="CAJZBQ010000060">
    <property type="protein sequence ID" value="CAG9334777.1"/>
    <property type="molecule type" value="Genomic_DNA"/>
</dbReference>
<reference evidence="1" key="1">
    <citation type="submission" date="2021-09" db="EMBL/GenBank/DDBJ databases">
        <authorList>
            <consortium name="AG Swart"/>
            <person name="Singh M."/>
            <person name="Singh A."/>
            <person name="Seah K."/>
            <person name="Emmerich C."/>
        </authorList>
    </citation>
    <scope>NUCLEOTIDE SEQUENCE</scope>
    <source>
        <strain evidence="1">ATCC30299</strain>
    </source>
</reference>
<dbReference type="AlphaFoldDB" id="A0AAU9K4P7"/>
<keyword evidence="2" id="KW-1185">Reference proteome</keyword>
<sequence length="126" mass="14556">MNQINSNATGWFTVQQCNIWWYILISGYINRNLLLYSIDIDSFSIISSAFTKYKRKILVNAERRLYLIESKNGSIYESKIGSLIDWTQIANSIIDFNPSQVYCLYNKGAIYIGCIDEDDALYILQA</sequence>
<accession>A0AAU9K4P7</accession>
<proteinExistence type="predicted"/>
<evidence type="ECO:0000313" key="2">
    <source>
        <dbReference type="Proteomes" id="UP001162131"/>
    </source>
</evidence>